<keyword evidence="3" id="KW-1185">Reference proteome</keyword>
<gene>
    <name evidence="2" type="ORF">QWZ15_19830</name>
</gene>
<keyword evidence="2" id="KW-0378">Hydrolase</keyword>
<protein>
    <submittedName>
        <fullName evidence="2">Alpha/beta fold hydrolase</fullName>
    </submittedName>
</protein>
<dbReference type="SUPFAM" id="SSF53474">
    <property type="entry name" value="alpha/beta-Hydrolases"/>
    <property type="match status" value="1"/>
</dbReference>
<evidence type="ECO:0000259" key="1">
    <source>
        <dbReference type="Pfam" id="PF12697"/>
    </source>
</evidence>
<accession>A0ABT8CD17</accession>
<sequence>MKKRYWTIILVLLILLVTYFSGPRIPIPVYSNELPELPTDLTELENLIRSQENREPLRKDNEARIIWHHDTAKVTPYSIVYLHGFAGSYRDGYPVNVQVADSLGANIFLFRMAGHGLIPPASLENFSPTSAWESALEALKIGKTIGKKVIIISTSTGGTLALKLAQTFPESVYALINLSPNIEDNMKAAFLLNSPWGYEITQLFIGDYRKIAHESTLATQYWDTVYTSKALVDLQVLVSTTMKEELFKQIQCPVLTLYYYENILDKDQHVEINRYPEIHQLFSIPDSLNQLTPLQTPKTHFLGSDIKSKDTEVVLQEILKFFKDKLSILN</sequence>
<name>A0ABT8CD17_9BACT</name>
<evidence type="ECO:0000313" key="3">
    <source>
        <dbReference type="Proteomes" id="UP001236663"/>
    </source>
</evidence>
<dbReference type="Pfam" id="PF12697">
    <property type="entry name" value="Abhydrolase_6"/>
    <property type="match status" value="1"/>
</dbReference>
<reference evidence="3" key="1">
    <citation type="journal article" date="2019" name="Int. J. Syst. Evol. Microbiol.">
        <title>The Global Catalogue of Microorganisms (GCM) 10K type strain sequencing project: providing services to taxonomists for standard genome sequencing and annotation.</title>
        <authorList>
            <consortium name="The Broad Institute Genomics Platform"/>
            <consortium name="The Broad Institute Genome Sequencing Center for Infectious Disease"/>
            <person name="Wu L."/>
            <person name="Ma J."/>
        </authorList>
    </citation>
    <scope>NUCLEOTIDE SEQUENCE [LARGE SCALE GENOMIC DNA]</scope>
    <source>
        <strain evidence="3">CECT 7706</strain>
    </source>
</reference>
<dbReference type="Proteomes" id="UP001236663">
    <property type="component" value="Unassembled WGS sequence"/>
</dbReference>
<feature type="domain" description="AB hydrolase-1" evidence="1">
    <location>
        <begin position="79"/>
        <end position="257"/>
    </location>
</feature>
<proteinExistence type="predicted"/>
<comment type="caution">
    <text evidence="2">The sequence shown here is derived from an EMBL/GenBank/DDBJ whole genome shotgun (WGS) entry which is preliminary data.</text>
</comment>
<dbReference type="RefSeq" id="WP_163383404.1">
    <property type="nucleotide sequence ID" value="NZ_JAUFQS010000047.1"/>
</dbReference>
<dbReference type="InterPro" id="IPR050266">
    <property type="entry name" value="AB_hydrolase_sf"/>
</dbReference>
<evidence type="ECO:0000313" key="2">
    <source>
        <dbReference type="EMBL" id="MDN3690082.1"/>
    </source>
</evidence>
<dbReference type="PANTHER" id="PTHR43798">
    <property type="entry name" value="MONOACYLGLYCEROL LIPASE"/>
    <property type="match status" value="1"/>
</dbReference>
<dbReference type="InterPro" id="IPR000073">
    <property type="entry name" value="AB_hydrolase_1"/>
</dbReference>
<organism evidence="2 3">
    <name type="scientific">Cyclobacterium jeungdonense</name>
    <dbReference type="NCBI Taxonomy" id="708087"/>
    <lineage>
        <taxon>Bacteria</taxon>
        <taxon>Pseudomonadati</taxon>
        <taxon>Bacteroidota</taxon>
        <taxon>Cytophagia</taxon>
        <taxon>Cytophagales</taxon>
        <taxon>Cyclobacteriaceae</taxon>
        <taxon>Cyclobacterium</taxon>
    </lineage>
</organism>
<dbReference type="InterPro" id="IPR029058">
    <property type="entry name" value="AB_hydrolase_fold"/>
</dbReference>
<dbReference type="GO" id="GO:0016787">
    <property type="term" value="F:hydrolase activity"/>
    <property type="evidence" value="ECO:0007669"/>
    <property type="project" value="UniProtKB-KW"/>
</dbReference>
<dbReference type="PANTHER" id="PTHR43798:SF33">
    <property type="entry name" value="HYDROLASE, PUTATIVE (AFU_ORTHOLOGUE AFUA_2G14860)-RELATED"/>
    <property type="match status" value="1"/>
</dbReference>
<dbReference type="EMBL" id="JAUFQS010000047">
    <property type="protein sequence ID" value="MDN3690082.1"/>
    <property type="molecule type" value="Genomic_DNA"/>
</dbReference>
<dbReference type="Gene3D" id="3.40.50.1820">
    <property type="entry name" value="alpha/beta hydrolase"/>
    <property type="match status" value="1"/>
</dbReference>